<dbReference type="InterPro" id="IPR011992">
    <property type="entry name" value="EF-hand-dom_pair"/>
</dbReference>
<dbReference type="SUPFAM" id="SSF47473">
    <property type="entry name" value="EF-hand"/>
    <property type="match status" value="1"/>
</dbReference>
<keyword evidence="2" id="KW-1185">Reference proteome</keyword>
<proteinExistence type="predicted"/>
<dbReference type="AlphaFoldDB" id="A0AAV4TQX9"/>
<name>A0AAV4TQX9_9ARAC</name>
<reference evidence="1 2" key="1">
    <citation type="submission" date="2021-06" db="EMBL/GenBank/DDBJ databases">
        <title>Caerostris darwini draft genome.</title>
        <authorList>
            <person name="Kono N."/>
            <person name="Arakawa K."/>
        </authorList>
    </citation>
    <scope>NUCLEOTIDE SEQUENCE [LARGE SCALE GENOMIC DNA]</scope>
</reference>
<gene>
    <name evidence="1" type="ORF">CDAR_441381</name>
</gene>
<sequence>MNIFNKNCARGKCREKNIKSVPSVPFLFELYANFKIPDPNSESPASIDLESINSWLEKAGILSEANGVRGADVFDAFSTVSEGKTCLNMKEFNEFLVTLAYNKKKNTSQFVKALSTAGPPTGIDPDALTKIDIPPTAAVTIILEKKDTDGADFASEYAGKPDMKELEKMEKYFIDNSK</sequence>
<evidence type="ECO:0000313" key="2">
    <source>
        <dbReference type="Proteomes" id="UP001054837"/>
    </source>
</evidence>
<dbReference type="EMBL" id="BPLQ01009955">
    <property type="protein sequence ID" value="GIY47559.1"/>
    <property type="molecule type" value="Genomic_DNA"/>
</dbReference>
<accession>A0AAV4TQX9</accession>
<dbReference type="Gene3D" id="1.10.238.10">
    <property type="entry name" value="EF-hand"/>
    <property type="match status" value="1"/>
</dbReference>
<comment type="caution">
    <text evidence="1">The sequence shown here is derived from an EMBL/GenBank/DDBJ whole genome shotgun (WGS) entry which is preliminary data.</text>
</comment>
<dbReference type="Proteomes" id="UP001054837">
    <property type="component" value="Unassembled WGS sequence"/>
</dbReference>
<protein>
    <submittedName>
        <fullName evidence="1">Uncharacterized protein</fullName>
    </submittedName>
</protein>
<organism evidence="1 2">
    <name type="scientific">Caerostris darwini</name>
    <dbReference type="NCBI Taxonomy" id="1538125"/>
    <lineage>
        <taxon>Eukaryota</taxon>
        <taxon>Metazoa</taxon>
        <taxon>Ecdysozoa</taxon>
        <taxon>Arthropoda</taxon>
        <taxon>Chelicerata</taxon>
        <taxon>Arachnida</taxon>
        <taxon>Araneae</taxon>
        <taxon>Araneomorphae</taxon>
        <taxon>Entelegynae</taxon>
        <taxon>Araneoidea</taxon>
        <taxon>Araneidae</taxon>
        <taxon>Caerostris</taxon>
    </lineage>
</organism>
<evidence type="ECO:0000313" key="1">
    <source>
        <dbReference type="EMBL" id="GIY47559.1"/>
    </source>
</evidence>